<sequence length="132" mass="14609">MPLEHNSPKCEFHINVKVESVSPRERTGAFLSETVTQPVCCGPKRIVLLCPSGGFAMTSRRNSAKLKLRRSFSEQLRSSTSKAWDLLWRNVRERRLAEQGGSRQAFTQTLDSAQQGGLCSHSLLAIGPPVVT</sequence>
<dbReference type="AlphaFoldDB" id="A0A4Z2JCA6"/>
<protein>
    <submittedName>
        <fullName evidence="1">Rho GTPase-activating protein 7</fullName>
    </submittedName>
</protein>
<name>A0A4Z2JCA6_9TELE</name>
<dbReference type="Proteomes" id="UP000314294">
    <property type="component" value="Unassembled WGS sequence"/>
</dbReference>
<reference evidence="1 2" key="1">
    <citation type="submission" date="2019-03" db="EMBL/GenBank/DDBJ databases">
        <title>First draft genome of Liparis tanakae, snailfish: a comprehensive survey of snailfish specific genes.</title>
        <authorList>
            <person name="Kim W."/>
            <person name="Song I."/>
            <person name="Jeong J.-H."/>
            <person name="Kim D."/>
            <person name="Kim S."/>
            <person name="Ryu S."/>
            <person name="Song J.Y."/>
            <person name="Lee S.K."/>
        </authorList>
    </citation>
    <scope>NUCLEOTIDE SEQUENCE [LARGE SCALE GENOMIC DNA]</scope>
    <source>
        <tissue evidence="1">Muscle</tissue>
    </source>
</reference>
<gene>
    <name evidence="1" type="primary">DLC1_0</name>
    <name evidence="1" type="ORF">EYF80_002604</name>
</gene>
<organism evidence="1 2">
    <name type="scientific">Liparis tanakae</name>
    <name type="common">Tanaka's snailfish</name>
    <dbReference type="NCBI Taxonomy" id="230148"/>
    <lineage>
        <taxon>Eukaryota</taxon>
        <taxon>Metazoa</taxon>
        <taxon>Chordata</taxon>
        <taxon>Craniata</taxon>
        <taxon>Vertebrata</taxon>
        <taxon>Euteleostomi</taxon>
        <taxon>Actinopterygii</taxon>
        <taxon>Neopterygii</taxon>
        <taxon>Teleostei</taxon>
        <taxon>Neoteleostei</taxon>
        <taxon>Acanthomorphata</taxon>
        <taxon>Eupercaria</taxon>
        <taxon>Perciformes</taxon>
        <taxon>Cottioidei</taxon>
        <taxon>Cottales</taxon>
        <taxon>Liparidae</taxon>
        <taxon>Liparis</taxon>
    </lineage>
</organism>
<evidence type="ECO:0000313" key="1">
    <source>
        <dbReference type="EMBL" id="TNN87403.1"/>
    </source>
</evidence>
<accession>A0A4Z2JCA6</accession>
<comment type="caution">
    <text evidence="1">The sequence shown here is derived from an EMBL/GenBank/DDBJ whole genome shotgun (WGS) entry which is preliminary data.</text>
</comment>
<keyword evidence="2" id="KW-1185">Reference proteome</keyword>
<dbReference type="OrthoDB" id="9796947at2759"/>
<dbReference type="EMBL" id="SRLO01000011">
    <property type="protein sequence ID" value="TNN87403.1"/>
    <property type="molecule type" value="Genomic_DNA"/>
</dbReference>
<proteinExistence type="predicted"/>
<evidence type="ECO:0000313" key="2">
    <source>
        <dbReference type="Proteomes" id="UP000314294"/>
    </source>
</evidence>